<reference evidence="1 2" key="2">
    <citation type="submission" date="2020-07" db="EMBL/GenBank/DDBJ databases">
        <title>Genome assembly of wild tea tree DASZ reveals pedigree and selection history of tea varieties.</title>
        <authorList>
            <person name="Zhang W."/>
        </authorList>
    </citation>
    <scope>NUCLEOTIDE SEQUENCE [LARGE SCALE GENOMIC DNA]</scope>
    <source>
        <strain evidence="2">cv. G240</strain>
        <tissue evidence="1">Leaf</tissue>
    </source>
</reference>
<dbReference type="AlphaFoldDB" id="A0A7J7GX20"/>
<keyword evidence="2" id="KW-1185">Reference proteome</keyword>
<gene>
    <name evidence="1" type="ORF">HYC85_015225</name>
</gene>
<name>A0A7J7GX20_CAMSI</name>
<accession>A0A7J7GX20</accession>
<reference evidence="2" key="1">
    <citation type="journal article" date="2020" name="Nat. Commun.">
        <title>Genome assembly of wild tea tree DASZ reveals pedigree and selection history of tea varieties.</title>
        <authorList>
            <person name="Zhang W."/>
            <person name="Zhang Y."/>
            <person name="Qiu H."/>
            <person name="Guo Y."/>
            <person name="Wan H."/>
            <person name="Zhang X."/>
            <person name="Scossa F."/>
            <person name="Alseekh S."/>
            <person name="Zhang Q."/>
            <person name="Wang P."/>
            <person name="Xu L."/>
            <person name="Schmidt M.H."/>
            <person name="Jia X."/>
            <person name="Li D."/>
            <person name="Zhu A."/>
            <person name="Guo F."/>
            <person name="Chen W."/>
            <person name="Ni D."/>
            <person name="Usadel B."/>
            <person name="Fernie A.R."/>
            <person name="Wen W."/>
        </authorList>
    </citation>
    <scope>NUCLEOTIDE SEQUENCE [LARGE SCALE GENOMIC DNA]</scope>
    <source>
        <strain evidence="2">cv. G240</strain>
    </source>
</reference>
<proteinExistence type="predicted"/>
<organism evidence="1 2">
    <name type="scientific">Camellia sinensis</name>
    <name type="common">Tea plant</name>
    <name type="synonym">Thea sinensis</name>
    <dbReference type="NCBI Taxonomy" id="4442"/>
    <lineage>
        <taxon>Eukaryota</taxon>
        <taxon>Viridiplantae</taxon>
        <taxon>Streptophyta</taxon>
        <taxon>Embryophyta</taxon>
        <taxon>Tracheophyta</taxon>
        <taxon>Spermatophyta</taxon>
        <taxon>Magnoliopsida</taxon>
        <taxon>eudicotyledons</taxon>
        <taxon>Gunneridae</taxon>
        <taxon>Pentapetalae</taxon>
        <taxon>asterids</taxon>
        <taxon>Ericales</taxon>
        <taxon>Theaceae</taxon>
        <taxon>Camellia</taxon>
    </lineage>
</organism>
<dbReference type="EMBL" id="JACBKZ010000007">
    <property type="protein sequence ID" value="KAF5944997.1"/>
    <property type="molecule type" value="Genomic_DNA"/>
</dbReference>
<protein>
    <submittedName>
        <fullName evidence="1">Uncharacterized protein</fullName>
    </submittedName>
</protein>
<dbReference type="Proteomes" id="UP000593564">
    <property type="component" value="Unassembled WGS sequence"/>
</dbReference>
<comment type="caution">
    <text evidence="1">The sequence shown here is derived from an EMBL/GenBank/DDBJ whole genome shotgun (WGS) entry which is preliminary data.</text>
</comment>
<evidence type="ECO:0000313" key="1">
    <source>
        <dbReference type="EMBL" id="KAF5944997.1"/>
    </source>
</evidence>
<sequence>MECWATKKQHVDKISVAEMRMLRPIETVVKRCDAVTVDGSVRGRDRNLFNPLRQSIINSIFDPSWRRFGNLRGIQVIARVNVTTTTELLSEQALSYDQMVSMFAVADEVVIMEDVGGSVQRRGTGVSKAAIDGLKKVLIVAEAEN</sequence>
<evidence type="ECO:0000313" key="2">
    <source>
        <dbReference type="Proteomes" id="UP000593564"/>
    </source>
</evidence>